<evidence type="ECO:0000256" key="1">
    <source>
        <dbReference type="ARBA" id="ARBA00004651"/>
    </source>
</evidence>
<accession>A0A1I4PPW1</accession>
<keyword evidence="5 8" id="KW-0812">Transmembrane</keyword>
<feature type="transmembrane region" description="Helical" evidence="8">
    <location>
        <begin position="73"/>
        <end position="90"/>
    </location>
</feature>
<feature type="transmembrane region" description="Helical" evidence="8">
    <location>
        <begin position="5"/>
        <end position="23"/>
    </location>
</feature>
<protein>
    <recommendedName>
        <fullName evidence="8">Probable membrane transporter protein</fullName>
    </recommendedName>
</protein>
<keyword evidence="3" id="KW-0813">Transport</keyword>
<feature type="transmembrane region" description="Helical" evidence="8">
    <location>
        <begin position="221"/>
        <end position="243"/>
    </location>
</feature>
<evidence type="ECO:0000256" key="2">
    <source>
        <dbReference type="ARBA" id="ARBA00009142"/>
    </source>
</evidence>
<evidence type="ECO:0000313" key="10">
    <source>
        <dbReference type="Proteomes" id="UP000199520"/>
    </source>
</evidence>
<comment type="subcellular location">
    <subcellularLocation>
        <location evidence="1 8">Cell membrane</location>
        <topology evidence="1 8">Multi-pass membrane protein</topology>
    </subcellularLocation>
</comment>
<keyword evidence="4 8" id="KW-1003">Cell membrane</keyword>
<dbReference type="InterPro" id="IPR052017">
    <property type="entry name" value="TSUP"/>
</dbReference>
<dbReference type="Proteomes" id="UP000199520">
    <property type="component" value="Unassembled WGS sequence"/>
</dbReference>
<reference evidence="10" key="1">
    <citation type="submission" date="2016-10" db="EMBL/GenBank/DDBJ databases">
        <authorList>
            <person name="Varghese N."/>
            <person name="Submissions S."/>
        </authorList>
    </citation>
    <scope>NUCLEOTIDE SEQUENCE [LARGE SCALE GENOMIC DNA]</scope>
    <source>
        <strain evidence="10">DSM 13327</strain>
    </source>
</reference>
<dbReference type="RefSeq" id="WP_245755134.1">
    <property type="nucleotide sequence ID" value="NZ_FOTS01000068.1"/>
</dbReference>
<sequence length="246" mass="27384">MSITLAVFIFTVQFMAFIIKGLVGFGNPLLSNPLLAMRLDNKVITPANLLLDAPINAWIVWKNRKAFSIKKTMPIVIFIMLGVIPGTLFLKMGSAWIIKGLLGTFIIGLGIEMITRNRSKTITPNMMLKRIVSITSGFMAGLFGINMLFLTYFERITIDRNEFRSNVCFVFLVENIFRFIVYAAAGVFQPIVFQIFAISVPAAVLGVFVGSRIDKRIGEKLINQLVIVTFILGGISILIKSLILKT</sequence>
<evidence type="ECO:0000256" key="8">
    <source>
        <dbReference type="RuleBase" id="RU363041"/>
    </source>
</evidence>
<evidence type="ECO:0000256" key="7">
    <source>
        <dbReference type="ARBA" id="ARBA00023136"/>
    </source>
</evidence>
<feature type="transmembrane region" description="Helical" evidence="8">
    <location>
        <begin position="179"/>
        <end position="209"/>
    </location>
</feature>
<feature type="transmembrane region" description="Helical" evidence="8">
    <location>
        <begin position="127"/>
        <end position="153"/>
    </location>
</feature>
<keyword evidence="6 8" id="KW-1133">Transmembrane helix</keyword>
<gene>
    <name evidence="9" type="ORF">SAMN04490355_106819</name>
</gene>
<evidence type="ECO:0000256" key="4">
    <source>
        <dbReference type="ARBA" id="ARBA00022475"/>
    </source>
</evidence>
<evidence type="ECO:0000313" key="9">
    <source>
        <dbReference type="EMBL" id="SFM29415.1"/>
    </source>
</evidence>
<name>A0A1I4PPW1_9FIRM</name>
<dbReference type="GO" id="GO:0005886">
    <property type="term" value="C:plasma membrane"/>
    <property type="evidence" value="ECO:0007669"/>
    <property type="project" value="UniProtKB-SubCell"/>
</dbReference>
<dbReference type="PANTHER" id="PTHR30269">
    <property type="entry name" value="TRANSMEMBRANE PROTEIN YFCA"/>
    <property type="match status" value="1"/>
</dbReference>
<evidence type="ECO:0000256" key="3">
    <source>
        <dbReference type="ARBA" id="ARBA00022448"/>
    </source>
</evidence>
<dbReference type="EMBL" id="FOTS01000068">
    <property type="protein sequence ID" value="SFM29415.1"/>
    <property type="molecule type" value="Genomic_DNA"/>
</dbReference>
<dbReference type="InterPro" id="IPR002781">
    <property type="entry name" value="TM_pro_TauE-like"/>
</dbReference>
<keyword evidence="7 8" id="KW-0472">Membrane</keyword>
<evidence type="ECO:0000256" key="5">
    <source>
        <dbReference type="ARBA" id="ARBA00022692"/>
    </source>
</evidence>
<evidence type="ECO:0000256" key="6">
    <source>
        <dbReference type="ARBA" id="ARBA00022989"/>
    </source>
</evidence>
<dbReference type="AlphaFoldDB" id="A0A1I4PPW1"/>
<dbReference type="STRING" id="1123291.SAMN04490355_106819"/>
<organism evidence="9 10">
    <name type="scientific">Pelosinus propionicus DSM 13327</name>
    <dbReference type="NCBI Taxonomy" id="1123291"/>
    <lineage>
        <taxon>Bacteria</taxon>
        <taxon>Bacillati</taxon>
        <taxon>Bacillota</taxon>
        <taxon>Negativicutes</taxon>
        <taxon>Selenomonadales</taxon>
        <taxon>Sporomusaceae</taxon>
        <taxon>Pelosinus</taxon>
    </lineage>
</organism>
<keyword evidence="10" id="KW-1185">Reference proteome</keyword>
<proteinExistence type="inferred from homology"/>
<feature type="transmembrane region" description="Helical" evidence="8">
    <location>
        <begin position="96"/>
        <end position="115"/>
    </location>
</feature>
<comment type="similarity">
    <text evidence="2 8">Belongs to the 4-toluene sulfonate uptake permease (TSUP) (TC 2.A.102) family.</text>
</comment>
<dbReference type="Pfam" id="PF01925">
    <property type="entry name" value="TauE"/>
    <property type="match status" value="1"/>
</dbReference>
<dbReference type="PANTHER" id="PTHR30269:SF38">
    <property type="entry name" value="SULFITE EXPORTER TAUE_SAFE"/>
    <property type="match status" value="1"/>
</dbReference>